<comment type="caution">
    <text evidence="2">The sequence shown here is derived from an EMBL/GenBank/DDBJ whole genome shotgun (WGS) entry which is preliminary data.</text>
</comment>
<dbReference type="PROSITE" id="PS50234">
    <property type="entry name" value="VWFA"/>
    <property type="match status" value="1"/>
</dbReference>
<reference evidence="3" key="1">
    <citation type="journal article" date="2019" name="Int. J. Syst. Evol. Microbiol.">
        <title>The Global Catalogue of Microorganisms (GCM) 10K type strain sequencing project: providing services to taxonomists for standard genome sequencing and annotation.</title>
        <authorList>
            <consortium name="The Broad Institute Genomics Platform"/>
            <consortium name="The Broad Institute Genome Sequencing Center for Infectious Disease"/>
            <person name="Wu L."/>
            <person name="Ma J."/>
        </authorList>
    </citation>
    <scope>NUCLEOTIDE SEQUENCE [LARGE SCALE GENOMIC DNA]</scope>
    <source>
        <strain evidence="3">CCUG 59778</strain>
    </source>
</reference>
<dbReference type="EMBL" id="JBHSKF010000003">
    <property type="protein sequence ID" value="MFC5287069.1"/>
    <property type="molecule type" value="Genomic_DNA"/>
</dbReference>
<keyword evidence="3" id="KW-1185">Reference proteome</keyword>
<gene>
    <name evidence="2" type="ORF">ACFPM7_08400</name>
</gene>
<dbReference type="Proteomes" id="UP001596157">
    <property type="component" value="Unassembled WGS sequence"/>
</dbReference>
<organism evidence="2 3">
    <name type="scientific">Actinokineospora guangxiensis</name>
    <dbReference type="NCBI Taxonomy" id="1490288"/>
    <lineage>
        <taxon>Bacteria</taxon>
        <taxon>Bacillati</taxon>
        <taxon>Actinomycetota</taxon>
        <taxon>Actinomycetes</taxon>
        <taxon>Pseudonocardiales</taxon>
        <taxon>Pseudonocardiaceae</taxon>
        <taxon>Actinokineospora</taxon>
    </lineage>
</organism>
<protein>
    <submittedName>
        <fullName evidence="2">VWA domain-containing protein</fullName>
    </submittedName>
</protein>
<sequence length="245" mass="26460">METERGKLLPFYLVVDVSYSMQGSKLNAVAQIVPTIIDALAKAPILSDKVRFALIDFSDDAQVRLPLCDLLDEHMVIPSLSVRGSTSFSAPLRLLRAEIESNIKQLKADGFAVHRPAVFFLSDGEPTEADSVWQAAFSDLVFYDKATKQGFSMYPNVIPFGVDGANPHKLQQMIHPATGTKPMRMFLSDHGQDPGSAITAMAEILISSILMSGQSMAAGNSGILLPPDDDLPGGVKSFGSDDDFV</sequence>
<evidence type="ECO:0000313" key="2">
    <source>
        <dbReference type="EMBL" id="MFC5287069.1"/>
    </source>
</evidence>
<proteinExistence type="predicted"/>
<feature type="domain" description="VWFA" evidence="1">
    <location>
        <begin position="10"/>
        <end position="209"/>
    </location>
</feature>
<dbReference type="Gene3D" id="3.40.50.410">
    <property type="entry name" value="von Willebrand factor, type A domain"/>
    <property type="match status" value="1"/>
</dbReference>
<name>A0ABW0EM94_9PSEU</name>
<dbReference type="RefSeq" id="WP_378245642.1">
    <property type="nucleotide sequence ID" value="NZ_JBHSKF010000003.1"/>
</dbReference>
<evidence type="ECO:0000313" key="3">
    <source>
        <dbReference type="Proteomes" id="UP001596157"/>
    </source>
</evidence>
<dbReference type="SUPFAM" id="SSF53300">
    <property type="entry name" value="vWA-like"/>
    <property type="match status" value="1"/>
</dbReference>
<evidence type="ECO:0000259" key="1">
    <source>
        <dbReference type="PROSITE" id="PS50234"/>
    </source>
</evidence>
<dbReference type="Pfam" id="PF13519">
    <property type="entry name" value="VWA_2"/>
    <property type="match status" value="1"/>
</dbReference>
<dbReference type="InterPro" id="IPR002035">
    <property type="entry name" value="VWF_A"/>
</dbReference>
<dbReference type="InterPro" id="IPR036465">
    <property type="entry name" value="vWFA_dom_sf"/>
</dbReference>
<accession>A0ABW0EM94</accession>
<dbReference type="SMART" id="SM00327">
    <property type="entry name" value="VWA"/>
    <property type="match status" value="1"/>
</dbReference>